<dbReference type="Gene3D" id="2.60.40.3940">
    <property type="match status" value="1"/>
</dbReference>
<name>A0AAE2DI44_PSEFL</name>
<sequence length="243" mass="26012">MDYPKSVPSAGLVNGKFIDENPLTGKPGSLIPADWGNGVTDEIVNVISAAGLTPNESDNTQLKAAISTLVEKNRNESFASKEEAESGTSSNRLMSPLRVFQAIEKKLVQATETLFGWARIASQAQVNAIADDATIVTPKKLGLGVAYSFGENGYVVLPSWLGGFTIQWVLITVSVDKTYESKPWPLAFRNQCRGAWASYSHSGNAPFFDITTPPLVTYFDASQVQILSNSGGTGYVSVLSVGN</sequence>
<protein>
    <recommendedName>
        <fullName evidence="3">Phage tail protein</fullName>
    </recommendedName>
</protein>
<evidence type="ECO:0000313" key="1">
    <source>
        <dbReference type="EMBL" id="KIF57438.1"/>
    </source>
</evidence>
<comment type="caution">
    <text evidence="1">The sequence shown here is derived from an EMBL/GenBank/DDBJ whole genome shotgun (WGS) entry which is preliminary data.</text>
</comment>
<accession>A0AAE2DI44</accession>
<organism evidence="1 2">
    <name type="scientific">Pseudomonas fluorescens</name>
    <dbReference type="NCBI Taxonomy" id="294"/>
    <lineage>
        <taxon>Bacteria</taxon>
        <taxon>Pseudomonadati</taxon>
        <taxon>Pseudomonadota</taxon>
        <taxon>Gammaproteobacteria</taxon>
        <taxon>Pseudomonadales</taxon>
        <taxon>Pseudomonadaceae</taxon>
        <taxon>Pseudomonas</taxon>
    </lineage>
</organism>
<evidence type="ECO:0000313" key="2">
    <source>
        <dbReference type="Proteomes" id="UP000031587"/>
    </source>
</evidence>
<proteinExistence type="predicted"/>
<evidence type="ECO:0008006" key="3">
    <source>
        <dbReference type="Google" id="ProtNLM"/>
    </source>
</evidence>
<dbReference type="EMBL" id="JTGH01000018">
    <property type="protein sequence ID" value="KIF57438.1"/>
    <property type="molecule type" value="Genomic_DNA"/>
</dbReference>
<reference evidence="1 2" key="1">
    <citation type="submission" date="2014-11" db="EMBL/GenBank/DDBJ databases">
        <title>Draft genome sequence of Pseudomonas fluorescens strains SF4c SF39a.</title>
        <authorList>
            <person name="Underwood G.E."/>
            <person name="Ly L.K."/>
            <person name="Bitzer A.S."/>
            <person name="Godino A."/>
            <person name="Bucci V."/>
            <person name="Fischer S."/>
            <person name="Silby M.W."/>
        </authorList>
    </citation>
    <scope>NUCLEOTIDE SEQUENCE [LARGE SCALE GENOMIC DNA]</scope>
    <source>
        <strain evidence="1 2">SF4c</strain>
    </source>
</reference>
<dbReference type="AlphaFoldDB" id="A0AAE2DI44"/>
<dbReference type="RefSeq" id="WP_039771272.1">
    <property type="nucleotide sequence ID" value="NZ_CP048408.1"/>
</dbReference>
<dbReference type="Proteomes" id="UP000031587">
    <property type="component" value="Unassembled WGS sequence"/>
</dbReference>
<gene>
    <name evidence="1" type="ORF">QS95_21835</name>
</gene>